<dbReference type="AlphaFoldDB" id="C3MAV7"/>
<dbReference type="KEGG" id="rhi:NGR_c11650"/>
<proteinExistence type="predicted"/>
<name>C3MAV7_SINFN</name>
<dbReference type="EMBL" id="CP001389">
    <property type="protein sequence ID" value="ACP24950.1"/>
    <property type="molecule type" value="Genomic_DNA"/>
</dbReference>
<protein>
    <submittedName>
        <fullName evidence="1">Uncharacterized protein</fullName>
    </submittedName>
</protein>
<reference evidence="1 2" key="1">
    <citation type="journal article" date="2009" name="Appl. Environ. Microbiol.">
        <title>Rhizobium sp. strain NGR234 possesses a remarkable number of secretion systems.</title>
        <authorList>
            <person name="Schmeisser C."/>
            <person name="Liesegang H."/>
            <person name="Krysciak D."/>
            <person name="Bakkou N."/>
            <person name="Le Quere A."/>
            <person name="Wollherr A."/>
            <person name="Heinemeyer I."/>
            <person name="Morgenstern B."/>
            <person name="Pommerening-Roeser A."/>
            <person name="Flores M."/>
            <person name="Palacios R."/>
            <person name="Brenner S."/>
            <person name="Gottschalk G."/>
            <person name="Schmitz R.A."/>
            <person name="Broughton W.J."/>
            <person name="Perret X."/>
            <person name="Strittmatter A.W."/>
            <person name="Streit W.R."/>
        </authorList>
    </citation>
    <scope>NUCLEOTIDE SEQUENCE [LARGE SCALE GENOMIC DNA]</scope>
    <source>
        <strain evidence="2">NBRC 101917 / NGR234</strain>
    </source>
</reference>
<accession>C3MAV7</accession>
<dbReference type="Proteomes" id="UP000001054">
    <property type="component" value="Chromosome"/>
</dbReference>
<evidence type="ECO:0000313" key="2">
    <source>
        <dbReference type="Proteomes" id="UP000001054"/>
    </source>
</evidence>
<keyword evidence="2" id="KW-1185">Reference proteome</keyword>
<dbReference type="HOGENOM" id="CLU_2938600_0_0_5"/>
<sequence length="60" mass="6745">MAEVANSEGVTVELERDGAIVRVMPYQPPQMLSQKMSREERAEAELARWLANENRGSRGV</sequence>
<organism evidence="1 2">
    <name type="scientific">Sinorhizobium fredii (strain NBRC 101917 / NGR234)</name>
    <dbReference type="NCBI Taxonomy" id="394"/>
    <lineage>
        <taxon>Bacteria</taxon>
        <taxon>Pseudomonadati</taxon>
        <taxon>Pseudomonadota</taxon>
        <taxon>Alphaproteobacteria</taxon>
        <taxon>Hyphomicrobiales</taxon>
        <taxon>Rhizobiaceae</taxon>
        <taxon>Sinorhizobium/Ensifer group</taxon>
        <taxon>Sinorhizobium</taxon>
    </lineage>
</organism>
<gene>
    <name evidence="1" type="ordered locus">NGR_c11650</name>
</gene>
<evidence type="ECO:0000313" key="1">
    <source>
        <dbReference type="EMBL" id="ACP24950.1"/>
    </source>
</evidence>